<dbReference type="SUPFAM" id="SSF52374">
    <property type="entry name" value="Nucleotidylyl transferase"/>
    <property type="match status" value="1"/>
</dbReference>
<evidence type="ECO:0000259" key="5">
    <source>
        <dbReference type="Pfam" id="PF01467"/>
    </source>
</evidence>
<proteinExistence type="predicted"/>
<dbReference type="Pfam" id="PF13714">
    <property type="entry name" value="PEP_mutase"/>
    <property type="match status" value="1"/>
</dbReference>
<sequence length="437" mass="48659">MKKKNKKKVVYVAMAADILHPGHINIIKTAQRLGSVVVGVLTDEAIASYKRVPFLTYQQRKAIIENIKGVSVVVPQATHDYVPNLRKLKPDYVVHGDDWKTGVQREVRERVVRVLKEWGGKLIEPKYTPDISSTKLIDGITSIGITPENRMRQLRRALQVKPIVRMLEVHNGLCGKIAERSRVVKDGKIQTYDGMWLSSLTDSIAKGKPDTGIVDFTSRLNTINEVFDVTTKPLIMDGDNGGPIEHFGSMVKTLERLGVSGIIIEDKTGAKRNSLYGTDAAQAQDSVENFCEKISVGKKAQITDDFMIIARIESLILKKGMKDALARARAYIKAGADGIMIHSKEKEHSEVLSFCKAYRKFANRVPLVAVPTTYSHITEEELARAGVRMVIYANHLLRSSYPAMVRTAEVILANSRCLETDEHCISVDGLLEHESTL</sequence>
<dbReference type="InterPro" id="IPR050385">
    <property type="entry name" value="Archaeal_FAD_synthase"/>
</dbReference>
<dbReference type="InterPro" id="IPR012698">
    <property type="entry name" value="PEnolPyrv_PMutase_core"/>
</dbReference>
<organism evidence="6 7">
    <name type="scientific">Candidatus Wildermuthbacteria bacterium RIFCSPHIGHO2_02_FULL_47_17</name>
    <dbReference type="NCBI Taxonomy" id="1802452"/>
    <lineage>
        <taxon>Bacteria</taxon>
        <taxon>Candidatus Wildermuthiibacteriota</taxon>
    </lineage>
</organism>
<dbReference type="SUPFAM" id="SSF51621">
    <property type="entry name" value="Phosphoenolpyruvate/pyruvate domain"/>
    <property type="match status" value="1"/>
</dbReference>
<comment type="caution">
    <text evidence="6">The sequence shown here is derived from an EMBL/GenBank/DDBJ whole genome shotgun (WGS) entry which is preliminary data.</text>
</comment>
<dbReference type="GO" id="GO:0050188">
    <property type="term" value="F:phosphoenolpyruvate mutase activity"/>
    <property type="evidence" value="ECO:0007669"/>
    <property type="project" value="UniProtKB-EC"/>
</dbReference>
<evidence type="ECO:0000256" key="4">
    <source>
        <dbReference type="ARBA" id="ARBA00024063"/>
    </source>
</evidence>
<dbReference type="Proteomes" id="UP000179258">
    <property type="component" value="Unassembled WGS sequence"/>
</dbReference>
<evidence type="ECO:0000256" key="1">
    <source>
        <dbReference type="ARBA" id="ARBA00022679"/>
    </source>
</evidence>
<dbReference type="Gene3D" id="3.40.50.620">
    <property type="entry name" value="HUPs"/>
    <property type="match status" value="1"/>
</dbReference>
<dbReference type="Pfam" id="PF01467">
    <property type="entry name" value="CTP_transf_like"/>
    <property type="match status" value="1"/>
</dbReference>
<keyword evidence="3" id="KW-0413">Isomerase</keyword>
<dbReference type="PANTHER" id="PTHR43793">
    <property type="entry name" value="FAD SYNTHASE"/>
    <property type="match status" value="1"/>
</dbReference>
<dbReference type="InterPro" id="IPR040442">
    <property type="entry name" value="Pyrv_kinase-like_dom_sf"/>
</dbReference>
<evidence type="ECO:0000313" key="6">
    <source>
        <dbReference type="EMBL" id="OHA66891.1"/>
    </source>
</evidence>
<dbReference type="NCBIfam" id="TIGR02320">
    <property type="entry name" value="PEP_mutase"/>
    <property type="match status" value="1"/>
</dbReference>
<evidence type="ECO:0000313" key="7">
    <source>
        <dbReference type="Proteomes" id="UP000179258"/>
    </source>
</evidence>
<dbReference type="InterPro" id="IPR015813">
    <property type="entry name" value="Pyrv/PenolPyrv_kinase-like_dom"/>
</dbReference>
<protein>
    <recommendedName>
        <fullName evidence="4">phosphoenolpyruvate mutase</fullName>
        <ecNumber evidence="4">5.4.2.9</ecNumber>
    </recommendedName>
</protein>
<dbReference type="InterPro" id="IPR039556">
    <property type="entry name" value="ICL/PEPM"/>
</dbReference>
<dbReference type="PANTHER" id="PTHR43793:SF1">
    <property type="entry name" value="FAD SYNTHASE"/>
    <property type="match status" value="1"/>
</dbReference>
<accession>A0A1G2R475</accession>
<dbReference type="EMBL" id="MHTX01000049">
    <property type="protein sequence ID" value="OHA66891.1"/>
    <property type="molecule type" value="Genomic_DNA"/>
</dbReference>
<feature type="domain" description="Cytidyltransferase-like" evidence="5">
    <location>
        <begin position="17"/>
        <end position="137"/>
    </location>
</feature>
<evidence type="ECO:0000256" key="3">
    <source>
        <dbReference type="ARBA" id="ARBA00023235"/>
    </source>
</evidence>
<gene>
    <name evidence="6" type="ORF">A3D59_04625</name>
</gene>
<reference evidence="6 7" key="1">
    <citation type="journal article" date="2016" name="Nat. Commun.">
        <title>Thousands of microbial genomes shed light on interconnected biogeochemical processes in an aquifer system.</title>
        <authorList>
            <person name="Anantharaman K."/>
            <person name="Brown C.T."/>
            <person name="Hug L.A."/>
            <person name="Sharon I."/>
            <person name="Castelle C.J."/>
            <person name="Probst A.J."/>
            <person name="Thomas B.C."/>
            <person name="Singh A."/>
            <person name="Wilkins M.J."/>
            <person name="Karaoz U."/>
            <person name="Brodie E.L."/>
            <person name="Williams K.H."/>
            <person name="Hubbard S.S."/>
            <person name="Banfield J.F."/>
        </authorList>
    </citation>
    <scope>NUCLEOTIDE SEQUENCE [LARGE SCALE GENOMIC DNA]</scope>
</reference>
<dbReference type="NCBIfam" id="TIGR00125">
    <property type="entry name" value="cyt_tran_rel"/>
    <property type="match status" value="1"/>
</dbReference>
<dbReference type="GO" id="GO:0016779">
    <property type="term" value="F:nucleotidyltransferase activity"/>
    <property type="evidence" value="ECO:0007669"/>
    <property type="project" value="UniProtKB-KW"/>
</dbReference>
<dbReference type="AlphaFoldDB" id="A0A1G2R475"/>
<name>A0A1G2R475_9BACT</name>
<keyword evidence="1" id="KW-0808">Transferase</keyword>
<keyword evidence="6" id="KW-0670">Pyruvate</keyword>
<dbReference type="InterPro" id="IPR014729">
    <property type="entry name" value="Rossmann-like_a/b/a_fold"/>
</dbReference>
<evidence type="ECO:0000256" key="2">
    <source>
        <dbReference type="ARBA" id="ARBA00022695"/>
    </source>
</evidence>
<keyword evidence="2" id="KW-0548">Nucleotidyltransferase</keyword>
<dbReference type="Gene3D" id="3.20.20.60">
    <property type="entry name" value="Phosphoenolpyruvate-binding domains"/>
    <property type="match status" value="1"/>
</dbReference>
<dbReference type="InterPro" id="IPR004821">
    <property type="entry name" value="Cyt_trans-like"/>
</dbReference>
<dbReference type="CDD" id="cd00377">
    <property type="entry name" value="ICL_PEPM"/>
    <property type="match status" value="1"/>
</dbReference>
<dbReference type="EC" id="5.4.2.9" evidence="4"/>